<proteinExistence type="predicted"/>
<dbReference type="OMA" id="ATHEIRW"/>
<evidence type="ECO:0000313" key="2">
    <source>
        <dbReference type="Proteomes" id="UP000008237"/>
    </source>
</evidence>
<protein>
    <submittedName>
        <fullName evidence="1">Craniofacial development protein 2</fullName>
    </submittedName>
</protein>
<name>E2BUQ4_HARSA</name>
<dbReference type="AlphaFoldDB" id="E2BUQ4"/>
<dbReference type="STRING" id="610380.E2BUQ4"/>
<sequence>RHGKETRTTEKKKKTGSKMKIGTWNIQTMMQPGRMMEVAGELKKFNFELIALQKLRWKGNSKIDKKEFTLYYSGSEERSGLYGTGFMVSVNLRRSVINFIPLGERLNKIVLKGKFRNIIIFSALAPTEEKTEEEKFEFYDKLEKECNKVPKYHMIVILGDFNAKIGKEQETSIVAGKHSLHDETSDNGKMLINLASTNMLIMSTFFEHKDIHKHTWKIPGSVSCNQIDHVLTNRQHFNK</sequence>
<gene>
    <name evidence="1" type="ORF">EAI_05192</name>
</gene>
<dbReference type="CDD" id="cd09076">
    <property type="entry name" value="L1-EN"/>
    <property type="match status" value="1"/>
</dbReference>
<dbReference type="InParanoid" id="E2BUQ4"/>
<feature type="non-terminal residue" evidence="1">
    <location>
        <position position="239"/>
    </location>
</feature>
<dbReference type="GO" id="GO:0006281">
    <property type="term" value="P:DNA repair"/>
    <property type="evidence" value="ECO:0007669"/>
    <property type="project" value="InterPro"/>
</dbReference>
<dbReference type="Gene3D" id="3.60.10.10">
    <property type="entry name" value="Endonuclease/exonuclease/phosphatase"/>
    <property type="match status" value="1"/>
</dbReference>
<dbReference type="Proteomes" id="UP000008237">
    <property type="component" value="Unassembled WGS sequence"/>
</dbReference>
<dbReference type="PANTHER" id="PTHR43250:SF2">
    <property type="entry name" value="EXODEOXYRIBONUCLEASE III"/>
    <property type="match status" value="1"/>
</dbReference>
<dbReference type="GO" id="GO:0008311">
    <property type="term" value="F:double-stranded DNA 3'-5' DNA exonuclease activity"/>
    <property type="evidence" value="ECO:0007669"/>
    <property type="project" value="InterPro"/>
</dbReference>
<dbReference type="SUPFAM" id="SSF56219">
    <property type="entry name" value="DNase I-like"/>
    <property type="match status" value="1"/>
</dbReference>
<dbReference type="InterPro" id="IPR036691">
    <property type="entry name" value="Endo/exonu/phosph_ase_sf"/>
</dbReference>
<keyword evidence="2" id="KW-1185">Reference proteome</keyword>
<dbReference type="EMBL" id="GL450739">
    <property type="protein sequence ID" value="EFN80577.1"/>
    <property type="molecule type" value="Genomic_DNA"/>
</dbReference>
<dbReference type="PANTHER" id="PTHR43250">
    <property type="entry name" value="EXODEOXYRIBONUCLEASE III"/>
    <property type="match status" value="1"/>
</dbReference>
<feature type="non-terminal residue" evidence="1">
    <location>
        <position position="1"/>
    </location>
</feature>
<reference evidence="1 2" key="1">
    <citation type="journal article" date="2010" name="Science">
        <title>Genomic comparison of the ants Camponotus floridanus and Harpegnathos saltator.</title>
        <authorList>
            <person name="Bonasio R."/>
            <person name="Zhang G."/>
            <person name="Ye C."/>
            <person name="Mutti N.S."/>
            <person name="Fang X."/>
            <person name="Qin N."/>
            <person name="Donahue G."/>
            <person name="Yang P."/>
            <person name="Li Q."/>
            <person name="Li C."/>
            <person name="Zhang P."/>
            <person name="Huang Z."/>
            <person name="Berger S.L."/>
            <person name="Reinberg D."/>
            <person name="Wang J."/>
            <person name="Liebig J."/>
        </authorList>
    </citation>
    <scope>NUCLEOTIDE SEQUENCE [LARGE SCALE GENOMIC DNA]</scope>
    <source>
        <strain evidence="1 2">R22 G/1</strain>
    </source>
</reference>
<evidence type="ECO:0000313" key="1">
    <source>
        <dbReference type="EMBL" id="EFN80577.1"/>
    </source>
</evidence>
<dbReference type="InterPro" id="IPR037493">
    <property type="entry name" value="ExoIII-like"/>
</dbReference>
<accession>E2BUQ4</accession>
<organism evidence="2">
    <name type="scientific">Harpegnathos saltator</name>
    <name type="common">Jerdon's jumping ant</name>
    <dbReference type="NCBI Taxonomy" id="610380"/>
    <lineage>
        <taxon>Eukaryota</taxon>
        <taxon>Metazoa</taxon>
        <taxon>Ecdysozoa</taxon>
        <taxon>Arthropoda</taxon>
        <taxon>Hexapoda</taxon>
        <taxon>Insecta</taxon>
        <taxon>Pterygota</taxon>
        <taxon>Neoptera</taxon>
        <taxon>Endopterygota</taxon>
        <taxon>Hymenoptera</taxon>
        <taxon>Apocrita</taxon>
        <taxon>Aculeata</taxon>
        <taxon>Formicoidea</taxon>
        <taxon>Formicidae</taxon>
        <taxon>Ponerinae</taxon>
        <taxon>Ponerini</taxon>
        <taxon>Harpegnathos</taxon>
    </lineage>
</organism>